<evidence type="ECO:0008006" key="3">
    <source>
        <dbReference type="Google" id="ProtNLM"/>
    </source>
</evidence>
<evidence type="ECO:0000313" key="1">
    <source>
        <dbReference type="EMBL" id="CUS07966.1"/>
    </source>
</evidence>
<dbReference type="Proteomes" id="UP001412239">
    <property type="component" value="Unassembled WGS sequence"/>
</dbReference>
<name>A0A292PKD8_9PEZI</name>
<dbReference type="AlphaFoldDB" id="A0A292PKD8"/>
<dbReference type="EMBL" id="LN891156">
    <property type="protein sequence ID" value="CUS07966.1"/>
    <property type="molecule type" value="Genomic_DNA"/>
</dbReference>
<feature type="non-terminal residue" evidence="1">
    <location>
        <position position="1"/>
    </location>
</feature>
<keyword evidence="2" id="KW-1185">Reference proteome</keyword>
<sequence>WIVPYGRNADFTGRKGILESMKEFSKSREHSRIALYGLGGCGKTQLALEYVHQCANESDGVFWVQGSGVSIFCEGFKAVAQHARIPLPSAEIDEEAYLRGIRKWFEGPDSGDWILVIDNADNEENFNGNTSAIAKFRAVDMILDSVSHLPLAIVGSAAFMTENVTSPSVYWTIFQENENRAKALLSKQFCDIQREVNGTESVLGTYFTTFDQITKQMPSAAGLLWLVAFFDRQNIPEQLLT</sequence>
<organism evidence="1 2">
    <name type="scientific">Tuber aestivum</name>
    <name type="common">summer truffle</name>
    <dbReference type="NCBI Taxonomy" id="59557"/>
    <lineage>
        <taxon>Eukaryota</taxon>
        <taxon>Fungi</taxon>
        <taxon>Dikarya</taxon>
        <taxon>Ascomycota</taxon>
        <taxon>Pezizomycotina</taxon>
        <taxon>Pezizomycetes</taxon>
        <taxon>Pezizales</taxon>
        <taxon>Tuberaceae</taxon>
        <taxon>Tuber</taxon>
    </lineage>
</organism>
<protein>
    <recommendedName>
        <fullName evidence="3">NB-ARC domain-containing protein</fullName>
    </recommendedName>
</protein>
<dbReference type="PANTHER" id="PTHR35205:SF1">
    <property type="entry name" value="ZU5 DOMAIN-CONTAINING PROTEIN"/>
    <property type="match status" value="1"/>
</dbReference>
<proteinExistence type="predicted"/>
<gene>
    <name evidence="1" type="ORF">GSTUAT00007946001</name>
</gene>
<dbReference type="InterPro" id="IPR027417">
    <property type="entry name" value="P-loop_NTPase"/>
</dbReference>
<evidence type="ECO:0000313" key="2">
    <source>
        <dbReference type="Proteomes" id="UP001412239"/>
    </source>
</evidence>
<dbReference type="PANTHER" id="PTHR35205">
    <property type="entry name" value="NB-ARC AND TPR DOMAIN PROTEIN"/>
    <property type="match status" value="1"/>
</dbReference>
<dbReference type="SUPFAM" id="SSF52540">
    <property type="entry name" value="P-loop containing nucleoside triphosphate hydrolases"/>
    <property type="match status" value="1"/>
</dbReference>
<feature type="non-terminal residue" evidence="1">
    <location>
        <position position="241"/>
    </location>
</feature>
<dbReference type="Gene3D" id="3.40.50.300">
    <property type="entry name" value="P-loop containing nucleotide triphosphate hydrolases"/>
    <property type="match status" value="1"/>
</dbReference>
<reference evidence="1" key="1">
    <citation type="submission" date="2015-10" db="EMBL/GenBank/DDBJ databases">
        <authorList>
            <person name="Regsiter A."/>
            <person name="william w."/>
        </authorList>
    </citation>
    <scope>NUCLEOTIDE SEQUENCE</scope>
    <source>
        <strain evidence="1">Montdore</strain>
    </source>
</reference>
<accession>A0A292PKD8</accession>